<evidence type="ECO:0000256" key="2">
    <source>
        <dbReference type="ARBA" id="ARBA00023002"/>
    </source>
</evidence>
<dbReference type="STRING" id="181874.A0A409VF76"/>
<dbReference type="GO" id="GO:0006598">
    <property type="term" value="P:polyamine catabolic process"/>
    <property type="evidence" value="ECO:0007669"/>
    <property type="project" value="TreeGrafter"/>
</dbReference>
<gene>
    <name evidence="7" type="ORF">CVT24_008242</name>
</gene>
<evidence type="ECO:0000256" key="3">
    <source>
        <dbReference type="PIRSR" id="PIRSR601613-1"/>
    </source>
</evidence>
<reference evidence="7 8" key="1">
    <citation type="journal article" date="2018" name="Evol. Lett.">
        <title>Horizontal gene cluster transfer increased hallucinogenic mushroom diversity.</title>
        <authorList>
            <person name="Reynolds H.T."/>
            <person name="Vijayakumar V."/>
            <person name="Gluck-Thaler E."/>
            <person name="Korotkin H.B."/>
            <person name="Matheny P.B."/>
            <person name="Slot J.C."/>
        </authorList>
    </citation>
    <scope>NUCLEOTIDE SEQUENCE [LARGE SCALE GENOMIC DNA]</scope>
    <source>
        <strain evidence="7 8">2629</strain>
    </source>
</reference>
<comment type="similarity">
    <text evidence="4">Belongs to the flavin monoamine oxidase family.</text>
</comment>
<protein>
    <recommendedName>
        <fullName evidence="4">Amine oxidase</fullName>
        <ecNumber evidence="4">1.4.3.-</ecNumber>
    </recommendedName>
</protein>
<evidence type="ECO:0000313" key="7">
    <source>
        <dbReference type="EMBL" id="PPQ64902.1"/>
    </source>
</evidence>
<evidence type="ECO:0000256" key="4">
    <source>
        <dbReference type="RuleBase" id="RU362067"/>
    </source>
</evidence>
<dbReference type="EMBL" id="NHTK01006080">
    <property type="protein sequence ID" value="PPQ64902.1"/>
    <property type="molecule type" value="Genomic_DNA"/>
</dbReference>
<dbReference type="InterPro" id="IPR050281">
    <property type="entry name" value="Flavin_monoamine_oxidase"/>
</dbReference>
<feature type="domain" description="Amine oxidase" evidence="6">
    <location>
        <begin position="495"/>
        <end position="911"/>
    </location>
</feature>
<dbReference type="InterPro" id="IPR001613">
    <property type="entry name" value="Flavin_amine_oxidase"/>
</dbReference>
<evidence type="ECO:0000259" key="6">
    <source>
        <dbReference type="Pfam" id="PF01593"/>
    </source>
</evidence>
<feature type="chain" id="PRO_5019019760" description="Amine oxidase" evidence="5">
    <location>
        <begin position="19"/>
        <end position="1405"/>
    </location>
</feature>
<dbReference type="EC" id="1.4.3.-" evidence="4"/>
<dbReference type="InterPro" id="IPR036188">
    <property type="entry name" value="FAD/NAD-bd_sf"/>
</dbReference>
<dbReference type="PANTHER" id="PTHR10742">
    <property type="entry name" value="FLAVIN MONOAMINE OXIDASE"/>
    <property type="match status" value="1"/>
</dbReference>
<keyword evidence="5" id="KW-0732">Signal</keyword>
<proteinExistence type="inferred from homology"/>
<keyword evidence="4" id="KW-0274">FAD</keyword>
<keyword evidence="2 4" id="KW-0560">Oxidoreductase</keyword>
<dbReference type="PANTHER" id="PTHR10742:SF313">
    <property type="entry name" value="AMINE OXIDASE"/>
    <property type="match status" value="1"/>
</dbReference>
<dbReference type="InParanoid" id="A0A409VF76"/>
<dbReference type="Proteomes" id="UP000284842">
    <property type="component" value="Unassembled WGS sequence"/>
</dbReference>
<evidence type="ECO:0000256" key="1">
    <source>
        <dbReference type="ARBA" id="ARBA00001974"/>
    </source>
</evidence>
<feature type="signal peptide" evidence="5">
    <location>
        <begin position="1"/>
        <end position="18"/>
    </location>
</feature>
<keyword evidence="8" id="KW-1185">Reference proteome</keyword>
<dbReference type="GO" id="GO:0016491">
    <property type="term" value="F:oxidoreductase activity"/>
    <property type="evidence" value="ECO:0007669"/>
    <property type="project" value="UniProtKB-KW"/>
</dbReference>
<sequence>MLALRIVLGLLFLSSAKAFAIPRKPTQAKADREPFKVLILGGGMSGIIAARTLHQNGVDDFAIIEARNELGGRMQSRAFGGRVVEIGANWVEGTQEGEGPANPIFMLANKHGIKMQFSNLFGSISTYDDSGAVDFLDALDASSADFERMTALAGARVEQGLDDLSSRAGYSIVGAKPKDAHARACEYFQYDWEYAQSPEESSLIASSWNNNYTFDVSQGGFSDDNRMSIDQRGFKTLIQSEAQEFLKPNQVFFNSTVKTIAHSNSGVTVTLTNGRKLSGETAIITFSLGVLQNDDVKFEPILPDYKQEAIQSMSMGTYTKIFLQFPNKFWFDTEMAIFADPERGRYPIWQSLDHPNFMPGSGILFATVTGRFALRIEALSDDQVKNEVMGVLQSMFPNVTIPEPLDFFFPRWNSNPLFRGSYSNWPPSFTSQHLDDLRENVGRLYFAGEAMSQKYFASTLAAVPPSPVLHSPSGSASESPSTKHFKVLILGGGVTGIIAARTLRRNGIEDFAIVEARHELGGRIQTKEFGGKVVEQGANWIQGTQQGDGPVNPIFTLANKHKINTQYNDWFGSVFELIRFVVDEATFDTSGAVDFLDELDASVRNYEWLAELSVDRVSQSLEDISARAGYSMLGLNPENPRAQACEYYQYDWEYAQAPEQSSLAAAARGSEFGFSDDNRLSIDQRGFKSLIQLEAQEFLKPNQVFFNSTVKSISYSNSSVIVTLTNGQNLSGDAAIVTFSLGVLQNDDVAFEPPLPDFKQEAIQRMTMATYTKIFLHFPQKFWFDTEMAMIFADSERGRYPVWQSLDHPNFLPGSGILFTTVIGDSAVRVEGLPDNQVKSEVMSVVRTMFPNVTVPEPLDFFFPRWHSNPLFRGAFSNQTPSFTSRHFDDLRANVGKLYFAREAKSKKYTSIFLSMPSHTFAVPQAPPPPASSTSSTKHFKVLVLGGGVAGVIAARTLHENGIEDYAIVEARSELGGRMQTKEFGGKVIEQGPNWIQGTQEGNGPANPIFTLANKHKIKTQFNDWFGSVSTYDASGAVDFLDVFNDSSDDFDTMTVLGGERVDQSLVDLSARTGYSILGVKPKDAQARACEYYQYDWEYAQTPEESSLIASSWGNNFTYDTDQGGFSDDNRMSIDQRGFKTLIQLEAQEFLQPNQVFFNSTVKSISHSNSSVTVTLTNGKKLTADTAIVTFSLGVLQNDDVKFEPALPAFKQEAIQSMVMATYTKIFLKFPQKFWFDTEMAIFADSERGRYPVWQSLDHPNFFPGSGIVFVTVTGDFSVRIEGLPDSQVKSEVMGVVRTMFPNVTVPEPLDFFFPRWHSNPLFRGSYSNWPPSFTSQHLDNLRANVGKLYFAGEATSRKYFGFLHGAYFEGLEIAQVVADCVNKKGCADLERFASVKNAIPFENN</sequence>
<comment type="cofactor">
    <cofactor evidence="1 4">
        <name>FAD</name>
        <dbReference type="ChEBI" id="CHEBI:57692"/>
    </cofactor>
</comment>
<evidence type="ECO:0000256" key="5">
    <source>
        <dbReference type="SAM" id="SignalP"/>
    </source>
</evidence>
<feature type="domain" description="Amine oxidase" evidence="6">
    <location>
        <begin position="44"/>
        <end position="458"/>
    </location>
</feature>
<dbReference type="Gene3D" id="3.90.660.10">
    <property type="match status" value="3"/>
</dbReference>
<evidence type="ECO:0000313" key="8">
    <source>
        <dbReference type="Proteomes" id="UP000284842"/>
    </source>
</evidence>
<dbReference type="Gene3D" id="3.50.50.60">
    <property type="entry name" value="FAD/NAD(P)-binding domain"/>
    <property type="match status" value="3"/>
</dbReference>
<dbReference type="InterPro" id="IPR002937">
    <property type="entry name" value="Amino_oxidase"/>
</dbReference>
<dbReference type="SUPFAM" id="SSF54373">
    <property type="entry name" value="FAD-linked reductases, C-terminal domain"/>
    <property type="match status" value="3"/>
</dbReference>
<dbReference type="SUPFAM" id="SSF51905">
    <property type="entry name" value="FAD/NAD(P)-binding domain"/>
    <property type="match status" value="3"/>
</dbReference>
<comment type="caution">
    <text evidence="7">The sequence shown here is derived from an EMBL/GenBank/DDBJ whole genome shotgun (WGS) entry which is preliminary data.</text>
</comment>
<organism evidence="7 8">
    <name type="scientific">Panaeolus cyanescens</name>
    <dbReference type="NCBI Taxonomy" id="181874"/>
    <lineage>
        <taxon>Eukaryota</taxon>
        <taxon>Fungi</taxon>
        <taxon>Dikarya</taxon>
        <taxon>Basidiomycota</taxon>
        <taxon>Agaricomycotina</taxon>
        <taxon>Agaricomycetes</taxon>
        <taxon>Agaricomycetidae</taxon>
        <taxon>Agaricales</taxon>
        <taxon>Agaricineae</taxon>
        <taxon>Galeropsidaceae</taxon>
        <taxon>Panaeolus</taxon>
    </lineage>
</organism>
<name>A0A409VF76_9AGAR</name>
<feature type="binding site" evidence="3">
    <location>
        <position position="257"/>
    </location>
    <ligand>
        <name>FAD</name>
        <dbReference type="ChEBI" id="CHEBI:57692"/>
    </ligand>
</feature>
<feature type="binding site" evidence="3">
    <location>
        <begin position="65"/>
        <end position="66"/>
    </location>
    <ligand>
        <name>FAD</name>
        <dbReference type="ChEBI" id="CHEBI:57692"/>
    </ligand>
</feature>
<feature type="domain" description="Amine oxidase" evidence="6">
    <location>
        <begin position="949"/>
        <end position="1378"/>
    </location>
</feature>
<dbReference type="OrthoDB" id="5046242at2759"/>
<dbReference type="Pfam" id="PF01593">
    <property type="entry name" value="Amino_oxidase"/>
    <property type="match status" value="3"/>
</dbReference>
<feature type="binding site" evidence="3">
    <location>
        <position position="45"/>
    </location>
    <ligand>
        <name>FAD</name>
        <dbReference type="ChEBI" id="CHEBI:57692"/>
    </ligand>
</feature>
<dbReference type="PRINTS" id="PR00757">
    <property type="entry name" value="AMINEOXDASEF"/>
</dbReference>
<accession>A0A409VF76</accession>
<keyword evidence="4" id="KW-0285">Flavoprotein</keyword>